<feature type="chain" id="PRO_5045429140" description="DUF547 domain-containing protein" evidence="1">
    <location>
        <begin position="35"/>
        <end position="270"/>
    </location>
</feature>
<protein>
    <recommendedName>
        <fullName evidence="2">DUF547 domain-containing protein</fullName>
    </recommendedName>
</protein>
<feature type="signal peptide" evidence="1">
    <location>
        <begin position="1"/>
        <end position="34"/>
    </location>
</feature>
<dbReference type="EMBL" id="CP002961">
    <property type="protein sequence ID" value="AFK02961.1"/>
    <property type="molecule type" value="Genomic_DNA"/>
</dbReference>
<proteinExistence type="predicted"/>
<dbReference type="Proteomes" id="UP000002875">
    <property type="component" value="Chromosome"/>
</dbReference>
<keyword evidence="4" id="KW-1185">Reference proteome</keyword>
<evidence type="ECO:0000256" key="1">
    <source>
        <dbReference type="SAM" id="SignalP"/>
    </source>
</evidence>
<feature type="domain" description="DUF547" evidence="2">
    <location>
        <begin position="90"/>
        <end position="207"/>
    </location>
</feature>
<dbReference type="Pfam" id="PF04784">
    <property type="entry name" value="DUF547"/>
    <property type="match status" value="1"/>
</dbReference>
<accession>A0ABM5N0S4</accession>
<name>A0ABM5N0S4_EMTOG</name>
<sequence>MNKRFEILKEKMIQKMKITSLLVIILLAVSSCFAVNAPTSTADPISHEIWNGLLKKYVDAKGFVNYGGFKKDQAELRKYLSLLENNAPNERWSKEEKLAYWINAYNAFTVQLILDHTDEKIKSIKDIGSKVKIPFVNTPWDIKFINIGGKKLDLNNIEHGIIRKDFDEPRIHFALVCAAKSCPPLRNEAFIASKLNQQLDDQGFDFLNDSYKNQVSAKEAKLSNIFNWYGGDFKDKMSVIDWANKYAKTKANKDAKISYMDYNWELNGKY</sequence>
<evidence type="ECO:0000259" key="2">
    <source>
        <dbReference type="Pfam" id="PF04784"/>
    </source>
</evidence>
<dbReference type="PROSITE" id="PS51257">
    <property type="entry name" value="PROKAR_LIPOPROTEIN"/>
    <property type="match status" value="1"/>
</dbReference>
<organism evidence="3 4">
    <name type="scientific">Emticicia oligotrophica (strain DSM 17448 / CIP 109782 / MTCC 6937 / GPTSA100-15)</name>
    <dbReference type="NCBI Taxonomy" id="929562"/>
    <lineage>
        <taxon>Bacteria</taxon>
        <taxon>Pseudomonadati</taxon>
        <taxon>Bacteroidota</taxon>
        <taxon>Cytophagia</taxon>
        <taxon>Cytophagales</taxon>
        <taxon>Leadbetterellaceae</taxon>
        <taxon>Emticicia</taxon>
    </lineage>
</organism>
<gene>
    <name evidence="3" type="ordered locus">Emtol_1819</name>
</gene>
<evidence type="ECO:0000313" key="3">
    <source>
        <dbReference type="EMBL" id="AFK02961.1"/>
    </source>
</evidence>
<dbReference type="PANTHER" id="PTHR46361">
    <property type="entry name" value="ELECTRON CARRIER/ PROTEIN DISULFIDE OXIDOREDUCTASE"/>
    <property type="match status" value="1"/>
</dbReference>
<evidence type="ECO:0000313" key="4">
    <source>
        <dbReference type="Proteomes" id="UP000002875"/>
    </source>
</evidence>
<dbReference type="PANTHER" id="PTHR46361:SF3">
    <property type="entry name" value="ELECTRON CARRIER_ PROTEIN DISULFIDE OXIDOREDUCTASE"/>
    <property type="match status" value="1"/>
</dbReference>
<reference evidence="3 4" key="1">
    <citation type="submission" date="2011-07" db="EMBL/GenBank/DDBJ databases">
        <title>The complete genome of chromosome of Emticicia oligotrophica DSM 17448.</title>
        <authorList>
            <consortium name="US DOE Joint Genome Institute (JGI-PGF)"/>
            <person name="Lucas S."/>
            <person name="Han J."/>
            <person name="Lapidus A."/>
            <person name="Bruce D."/>
            <person name="Goodwin L."/>
            <person name="Pitluck S."/>
            <person name="Peters L."/>
            <person name="Kyrpides N."/>
            <person name="Mavromatis K."/>
            <person name="Ivanova N."/>
            <person name="Ovchinnikova G."/>
            <person name="Teshima H."/>
            <person name="Detter J.C."/>
            <person name="Tapia R."/>
            <person name="Han C."/>
            <person name="Land M."/>
            <person name="Hauser L."/>
            <person name="Markowitz V."/>
            <person name="Cheng J.-F."/>
            <person name="Hugenholtz P."/>
            <person name="Woyke T."/>
            <person name="Wu D."/>
            <person name="Tindall B."/>
            <person name="Pomrenke H."/>
            <person name="Brambilla E."/>
            <person name="Klenk H.-P."/>
            <person name="Eisen J.A."/>
        </authorList>
    </citation>
    <scope>NUCLEOTIDE SEQUENCE [LARGE SCALE GENOMIC DNA]</scope>
    <source>
        <strain evidence="3 4">DSM 17448</strain>
    </source>
</reference>
<dbReference type="InterPro" id="IPR006869">
    <property type="entry name" value="DUF547"/>
</dbReference>
<keyword evidence="1" id="KW-0732">Signal</keyword>